<dbReference type="HOGENOM" id="CLU_2951068_0_0_9"/>
<sequence>MVLVYPEIVMESCLTYEKKVNDCRKFYELRIFYSFFFRVCYNAVRIIDRKCNCIYSGGN</sequence>
<evidence type="ECO:0000313" key="1">
    <source>
        <dbReference type="EMBL" id="EDM86978.1"/>
    </source>
</evidence>
<name>A5ZTQ7_9FIRM</name>
<comment type="caution">
    <text evidence="1">The sequence shown here is derived from an EMBL/GenBank/DDBJ whole genome shotgun (WGS) entry which is preliminary data.</text>
</comment>
<accession>A5ZTQ7</accession>
<proteinExistence type="predicted"/>
<dbReference type="AlphaFoldDB" id="A5ZTQ7"/>
<gene>
    <name evidence="1" type="ORF">RUMOBE_02386</name>
</gene>
<dbReference type="Proteomes" id="UP000006002">
    <property type="component" value="Unassembled WGS sequence"/>
</dbReference>
<reference evidence="1 2" key="2">
    <citation type="submission" date="2007-04" db="EMBL/GenBank/DDBJ databases">
        <title>Draft genome sequence of Ruminococcus obeum (ATCC 29174).</title>
        <authorList>
            <person name="Sudarsanam P."/>
            <person name="Ley R."/>
            <person name="Guruge J."/>
            <person name="Turnbaugh P.J."/>
            <person name="Mahowald M."/>
            <person name="Liep D."/>
            <person name="Gordon J."/>
        </authorList>
    </citation>
    <scope>NUCLEOTIDE SEQUENCE [LARGE SCALE GENOMIC DNA]</scope>
    <source>
        <strain evidence="1 2">ATCC 29174</strain>
    </source>
</reference>
<protein>
    <submittedName>
        <fullName evidence="1">Uncharacterized protein</fullName>
    </submittedName>
</protein>
<reference evidence="1 2" key="1">
    <citation type="submission" date="2007-03" db="EMBL/GenBank/DDBJ databases">
        <authorList>
            <person name="Fulton L."/>
            <person name="Clifton S."/>
            <person name="Fulton B."/>
            <person name="Xu J."/>
            <person name="Minx P."/>
            <person name="Pepin K.H."/>
            <person name="Johnson M."/>
            <person name="Thiruvilangam P."/>
            <person name="Bhonagiri V."/>
            <person name="Nash W.E."/>
            <person name="Mardis E.R."/>
            <person name="Wilson R.K."/>
        </authorList>
    </citation>
    <scope>NUCLEOTIDE SEQUENCE [LARGE SCALE GENOMIC DNA]</scope>
    <source>
        <strain evidence="1 2">ATCC 29174</strain>
    </source>
</reference>
<organism evidence="1 2">
    <name type="scientific">Blautia obeum ATCC 29174</name>
    <dbReference type="NCBI Taxonomy" id="411459"/>
    <lineage>
        <taxon>Bacteria</taxon>
        <taxon>Bacillati</taxon>
        <taxon>Bacillota</taxon>
        <taxon>Clostridia</taxon>
        <taxon>Lachnospirales</taxon>
        <taxon>Lachnospiraceae</taxon>
        <taxon>Blautia</taxon>
    </lineage>
</organism>
<evidence type="ECO:0000313" key="2">
    <source>
        <dbReference type="Proteomes" id="UP000006002"/>
    </source>
</evidence>
<dbReference type="EMBL" id="AAVO02000010">
    <property type="protein sequence ID" value="EDM86978.1"/>
    <property type="molecule type" value="Genomic_DNA"/>
</dbReference>